<evidence type="ECO:0000313" key="3">
    <source>
        <dbReference type="Proteomes" id="UP000184520"/>
    </source>
</evidence>
<reference evidence="3" key="1">
    <citation type="submission" date="2016-11" db="EMBL/GenBank/DDBJ databases">
        <authorList>
            <person name="Varghese N."/>
            <person name="Submissions S."/>
        </authorList>
    </citation>
    <scope>NUCLEOTIDE SEQUENCE [LARGE SCALE GENOMIC DNA]</scope>
    <source>
        <strain evidence="3">CGMCC 1.8995</strain>
    </source>
</reference>
<dbReference type="PROSITE" id="PS50914">
    <property type="entry name" value="BON"/>
    <property type="match status" value="2"/>
</dbReference>
<dbReference type="InterPro" id="IPR007055">
    <property type="entry name" value="BON_dom"/>
</dbReference>
<sequence length="202" mass="21808">MISTICNKQQAKRLLLAFGSVLLLGQLNGCAVVAVGAVSATAVSVSVDRRTAGTQLDDMNAESKASKLISESDNLRENANIEVTVYNRVALITGQAPDQQAIAEAESLVKSIRYIQKIHNQARVGEPIAGSTVLYDRWLATKIRTKILASDKVPTSQISIIVEDSEVFLMGLVTNQEATAAVEIARHVDGVARVIRAFEIYQ</sequence>
<dbReference type="InterPro" id="IPR051686">
    <property type="entry name" value="Lipoprotein_DolP"/>
</dbReference>
<dbReference type="AlphaFoldDB" id="A0A1M5LTP7"/>
<feature type="domain" description="BON" evidence="1">
    <location>
        <begin position="57"/>
        <end position="126"/>
    </location>
</feature>
<dbReference type="OrthoDB" id="9783990at2"/>
<keyword evidence="3" id="KW-1185">Reference proteome</keyword>
<dbReference type="STRING" id="634436.SAMN05216361_2784"/>
<dbReference type="Proteomes" id="UP000184520">
    <property type="component" value="Unassembled WGS sequence"/>
</dbReference>
<dbReference type="PANTHER" id="PTHR34606">
    <property type="entry name" value="BON DOMAIN-CONTAINING PROTEIN"/>
    <property type="match status" value="1"/>
</dbReference>
<evidence type="ECO:0000259" key="1">
    <source>
        <dbReference type="PROSITE" id="PS50914"/>
    </source>
</evidence>
<feature type="domain" description="BON" evidence="1">
    <location>
        <begin position="135"/>
        <end position="202"/>
    </location>
</feature>
<protein>
    <submittedName>
        <fullName evidence="2">Osmotically-inducible protein OsmY, contains BON domain</fullName>
    </submittedName>
</protein>
<name>A0A1M5LTP7_9ALTE</name>
<dbReference type="RefSeq" id="WP_073323446.1">
    <property type="nucleotide sequence ID" value="NZ_FQWD01000004.1"/>
</dbReference>
<gene>
    <name evidence="2" type="ORF">SAMN05216361_2784</name>
</gene>
<accession>A0A1M5LTP7</accession>
<evidence type="ECO:0000313" key="2">
    <source>
        <dbReference type="EMBL" id="SHG68375.1"/>
    </source>
</evidence>
<dbReference type="Pfam" id="PF04972">
    <property type="entry name" value="BON"/>
    <property type="match status" value="2"/>
</dbReference>
<organism evidence="2 3">
    <name type="scientific">Marisediminitalea aggregata</name>
    <dbReference type="NCBI Taxonomy" id="634436"/>
    <lineage>
        <taxon>Bacteria</taxon>
        <taxon>Pseudomonadati</taxon>
        <taxon>Pseudomonadota</taxon>
        <taxon>Gammaproteobacteria</taxon>
        <taxon>Alteromonadales</taxon>
        <taxon>Alteromonadaceae</taxon>
        <taxon>Marisediminitalea</taxon>
    </lineage>
</organism>
<dbReference type="PANTHER" id="PTHR34606:SF4">
    <property type="entry name" value="OUTER MEMBRANE LIPOPROTEIN DOLP"/>
    <property type="match status" value="1"/>
</dbReference>
<proteinExistence type="predicted"/>
<dbReference type="EMBL" id="FQWD01000004">
    <property type="protein sequence ID" value="SHG68375.1"/>
    <property type="molecule type" value="Genomic_DNA"/>
</dbReference>